<dbReference type="Gene3D" id="1.10.260.40">
    <property type="entry name" value="lambda repressor-like DNA-binding domains"/>
    <property type="match status" value="1"/>
</dbReference>
<evidence type="ECO:0000256" key="3">
    <source>
        <dbReference type="ARBA" id="ARBA00023163"/>
    </source>
</evidence>
<sequence>MTEIYKIIAVNLKSIRTKLKLSQENLAELVGLDRKTINAVESGNKSIKLDTLMKICNKLKISPIELFYTENQASDNDKLILCVSLLNNLNNEKLDYALKFLNSIK</sequence>
<organism evidence="5 6">
    <name type="scientific">Candidatus Scatousia excrementigallinarum</name>
    <dbReference type="NCBI Taxonomy" id="2840935"/>
    <lineage>
        <taxon>Bacteria</taxon>
        <taxon>Candidatus Scatousia</taxon>
    </lineage>
</organism>
<reference evidence="5" key="1">
    <citation type="submission" date="2020-10" db="EMBL/GenBank/DDBJ databases">
        <authorList>
            <person name="Gilroy R."/>
        </authorList>
    </citation>
    <scope>NUCLEOTIDE SEQUENCE</scope>
    <source>
        <strain evidence="5">6276</strain>
    </source>
</reference>
<evidence type="ECO:0000259" key="4">
    <source>
        <dbReference type="PROSITE" id="PS50943"/>
    </source>
</evidence>
<evidence type="ECO:0000256" key="1">
    <source>
        <dbReference type="ARBA" id="ARBA00023015"/>
    </source>
</evidence>
<keyword evidence="3" id="KW-0804">Transcription</keyword>
<dbReference type="EMBL" id="DVIU01000203">
    <property type="protein sequence ID" value="HIS37003.1"/>
    <property type="molecule type" value="Genomic_DNA"/>
</dbReference>
<keyword evidence="2" id="KW-0238">DNA-binding</keyword>
<dbReference type="GO" id="GO:0003700">
    <property type="term" value="F:DNA-binding transcription factor activity"/>
    <property type="evidence" value="ECO:0007669"/>
    <property type="project" value="TreeGrafter"/>
</dbReference>
<evidence type="ECO:0000256" key="2">
    <source>
        <dbReference type="ARBA" id="ARBA00023125"/>
    </source>
</evidence>
<feature type="domain" description="HTH cro/C1-type" evidence="4">
    <location>
        <begin position="12"/>
        <end position="66"/>
    </location>
</feature>
<dbReference type="GO" id="GO:0005829">
    <property type="term" value="C:cytosol"/>
    <property type="evidence" value="ECO:0007669"/>
    <property type="project" value="TreeGrafter"/>
</dbReference>
<dbReference type="PROSITE" id="PS50943">
    <property type="entry name" value="HTH_CROC1"/>
    <property type="match status" value="1"/>
</dbReference>
<dbReference type="Proteomes" id="UP000823928">
    <property type="component" value="Unassembled WGS sequence"/>
</dbReference>
<dbReference type="GO" id="GO:0003677">
    <property type="term" value="F:DNA binding"/>
    <property type="evidence" value="ECO:0007669"/>
    <property type="project" value="UniProtKB-KW"/>
</dbReference>
<dbReference type="InterPro" id="IPR050807">
    <property type="entry name" value="TransReg_Diox_bact_type"/>
</dbReference>
<dbReference type="AlphaFoldDB" id="A0A9D1EZX8"/>
<evidence type="ECO:0000313" key="6">
    <source>
        <dbReference type="Proteomes" id="UP000823928"/>
    </source>
</evidence>
<dbReference type="PANTHER" id="PTHR46797:SF23">
    <property type="entry name" value="HTH-TYPE TRANSCRIPTIONAL REGULATOR SUTR"/>
    <property type="match status" value="1"/>
</dbReference>
<accession>A0A9D1EZX8</accession>
<protein>
    <submittedName>
        <fullName evidence="5">Helix-turn-helix transcriptional regulator</fullName>
    </submittedName>
</protein>
<gene>
    <name evidence="5" type="ORF">IAC10_10315</name>
</gene>
<evidence type="ECO:0000313" key="5">
    <source>
        <dbReference type="EMBL" id="HIS37003.1"/>
    </source>
</evidence>
<name>A0A9D1EZX8_9BACT</name>
<dbReference type="InterPro" id="IPR010982">
    <property type="entry name" value="Lambda_DNA-bd_dom_sf"/>
</dbReference>
<reference evidence="5" key="2">
    <citation type="journal article" date="2021" name="PeerJ">
        <title>Extensive microbial diversity within the chicken gut microbiome revealed by metagenomics and culture.</title>
        <authorList>
            <person name="Gilroy R."/>
            <person name="Ravi A."/>
            <person name="Getino M."/>
            <person name="Pursley I."/>
            <person name="Horton D.L."/>
            <person name="Alikhan N.F."/>
            <person name="Baker D."/>
            <person name="Gharbi K."/>
            <person name="Hall N."/>
            <person name="Watson M."/>
            <person name="Adriaenssens E.M."/>
            <person name="Foster-Nyarko E."/>
            <person name="Jarju S."/>
            <person name="Secka A."/>
            <person name="Antonio M."/>
            <person name="Oren A."/>
            <person name="Chaudhuri R.R."/>
            <person name="La Ragione R."/>
            <person name="Hildebrand F."/>
            <person name="Pallen M.J."/>
        </authorList>
    </citation>
    <scope>NUCLEOTIDE SEQUENCE</scope>
    <source>
        <strain evidence="5">6276</strain>
    </source>
</reference>
<dbReference type="SUPFAM" id="SSF47413">
    <property type="entry name" value="lambda repressor-like DNA-binding domains"/>
    <property type="match status" value="1"/>
</dbReference>
<dbReference type="PANTHER" id="PTHR46797">
    <property type="entry name" value="HTH-TYPE TRANSCRIPTIONAL REGULATOR"/>
    <property type="match status" value="1"/>
</dbReference>
<dbReference type="Pfam" id="PF01381">
    <property type="entry name" value="HTH_3"/>
    <property type="match status" value="1"/>
</dbReference>
<keyword evidence="1" id="KW-0805">Transcription regulation</keyword>
<dbReference type="SMART" id="SM00530">
    <property type="entry name" value="HTH_XRE"/>
    <property type="match status" value="1"/>
</dbReference>
<comment type="caution">
    <text evidence="5">The sequence shown here is derived from an EMBL/GenBank/DDBJ whole genome shotgun (WGS) entry which is preliminary data.</text>
</comment>
<dbReference type="InterPro" id="IPR001387">
    <property type="entry name" value="Cro/C1-type_HTH"/>
</dbReference>
<dbReference type="CDD" id="cd00093">
    <property type="entry name" value="HTH_XRE"/>
    <property type="match status" value="1"/>
</dbReference>
<proteinExistence type="predicted"/>